<comment type="similarity">
    <text evidence="3">Belongs to the 3-hydroxyacyl-CoA dehydrogenase family.</text>
</comment>
<evidence type="ECO:0000259" key="14">
    <source>
        <dbReference type="Pfam" id="PF00725"/>
    </source>
</evidence>
<evidence type="ECO:0000256" key="6">
    <source>
        <dbReference type="ARBA" id="ARBA00023002"/>
    </source>
</evidence>
<dbReference type="InterPro" id="IPR006176">
    <property type="entry name" value="3-OHacyl-CoA_DH_NAD-bd"/>
</dbReference>
<comment type="catalytic activity">
    <reaction evidence="10">
        <text>a (3S)-3-hydroxyacyl-CoA + NAD(+) = a 3-oxoacyl-CoA + NADH + H(+)</text>
        <dbReference type="Rhea" id="RHEA:22432"/>
        <dbReference type="ChEBI" id="CHEBI:15378"/>
        <dbReference type="ChEBI" id="CHEBI:57318"/>
        <dbReference type="ChEBI" id="CHEBI:57540"/>
        <dbReference type="ChEBI" id="CHEBI:57945"/>
        <dbReference type="ChEBI" id="CHEBI:90726"/>
        <dbReference type="EC" id="1.1.1.35"/>
    </reaction>
</comment>
<dbReference type="OrthoDB" id="5958943at2759"/>
<name>A0A9N9BEA4_9GLOM</name>
<organism evidence="16 17">
    <name type="scientific">Ambispora leptoticha</name>
    <dbReference type="NCBI Taxonomy" id="144679"/>
    <lineage>
        <taxon>Eukaryota</taxon>
        <taxon>Fungi</taxon>
        <taxon>Fungi incertae sedis</taxon>
        <taxon>Mucoromycota</taxon>
        <taxon>Glomeromycotina</taxon>
        <taxon>Glomeromycetes</taxon>
        <taxon>Archaeosporales</taxon>
        <taxon>Ambisporaceae</taxon>
        <taxon>Ambispora</taxon>
    </lineage>
</organism>
<gene>
    <name evidence="16" type="ORF">ALEPTO_LOCUS6430</name>
</gene>
<evidence type="ECO:0000256" key="5">
    <source>
        <dbReference type="ARBA" id="ARBA00022832"/>
    </source>
</evidence>
<dbReference type="PANTHER" id="PTHR43561">
    <property type="match status" value="1"/>
</dbReference>
<dbReference type="GO" id="GO:0006635">
    <property type="term" value="P:fatty acid beta-oxidation"/>
    <property type="evidence" value="ECO:0007669"/>
    <property type="project" value="TreeGrafter"/>
</dbReference>
<dbReference type="Gene3D" id="1.10.1040.10">
    <property type="entry name" value="N-(1-d-carboxylethyl)-l-norvaline Dehydrogenase, domain 2"/>
    <property type="match status" value="1"/>
</dbReference>
<evidence type="ECO:0000256" key="9">
    <source>
        <dbReference type="ARBA" id="ARBA00023128"/>
    </source>
</evidence>
<feature type="binding site" evidence="12">
    <location>
        <begin position="51"/>
        <end position="56"/>
    </location>
    <ligand>
        <name>NAD(+)</name>
        <dbReference type="ChEBI" id="CHEBI:57540"/>
    </ligand>
</feature>
<dbReference type="GO" id="GO:0005759">
    <property type="term" value="C:mitochondrial matrix"/>
    <property type="evidence" value="ECO:0007669"/>
    <property type="project" value="UniProtKB-SubCell"/>
</dbReference>
<feature type="binding site" evidence="13">
    <location>
        <position position="97"/>
    </location>
    <ligand>
        <name>CoA</name>
        <dbReference type="ChEBI" id="CHEBI:57287"/>
    </ligand>
</feature>
<evidence type="ECO:0000256" key="2">
    <source>
        <dbReference type="ARBA" id="ARBA00005005"/>
    </source>
</evidence>
<comment type="subcellular location">
    <subcellularLocation>
        <location evidence="1">Mitochondrion matrix</location>
    </subcellularLocation>
</comment>
<dbReference type="PROSITE" id="PS00067">
    <property type="entry name" value="3HCDH"/>
    <property type="match status" value="1"/>
</dbReference>
<feature type="binding site" evidence="13">
    <location>
        <position position="166"/>
    </location>
    <ligand>
        <name>CoA</name>
        <dbReference type="ChEBI" id="CHEBI:57287"/>
    </ligand>
</feature>
<dbReference type="Pfam" id="PF00725">
    <property type="entry name" value="3HCDH"/>
    <property type="match status" value="1"/>
</dbReference>
<dbReference type="GO" id="GO:0003857">
    <property type="term" value="F:(3S)-3-hydroxyacyl-CoA dehydrogenase (NAD+) activity"/>
    <property type="evidence" value="ECO:0007669"/>
    <property type="project" value="UniProtKB-EC"/>
</dbReference>
<dbReference type="Gene3D" id="3.40.50.720">
    <property type="entry name" value="NAD(P)-binding Rossmann-like Domain"/>
    <property type="match status" value="1"/>
</dbReference>
<feature type="domain" description="3-hydroxyacyl-CoA dehydrogenase NAD binding" evidence="15">
    <location>
        <begin position="46"/>
        <end position="231"/>
    </location>
</feature>
<evidence type="ECO:0000256" key="4">
    <source>
        <dbReference type="ARBA" id="ARBA00013000"/>
    </source>
</evidence>
<keyword evidence="6" id="KW-0560">Oxidoreductase</keyword>
<evidence type="ECO:0000313" key="16">
    <source>
        <dbReference type="EMBL" id="CAG8562781.1"/>
    </source>
</evidence>
<evidence type="ECO:0000313" key="17">
    <source>
        <dbReference type="Proteomes" id="UP000789508"/>
    </source>
</evidence>
<evidence type="ECO:0000256" key="7">
    <source>
        <dbReference type="ARBA" id="ARBA00023027"/>
    </source>
</evidence>
<evidence type="ECO:0000259" key="15">
    <source>
        <dbReference type="Pfam" id="PF02737"/>
    </source>
</evidence>
<evidence type="ECO:0000256" key="12">
    <source>
        <dbReference type="PIRSR" id="PIRSR000105-2"/>
    </source>
</evidence>
<dbReference type="PANTHER" id="PTHR43561:SF3">
    <property type="entry name" value="HYDROXYACYL-COENZYME A DEHYDROGENASE, MITOCHONDRIAL"/>
    <property type="match status" value="1"/>
</dbReference>
<dbReference type="GO" id="GO:0070403">
    <property type="term" value="F:NAD+ binding"/>
    <property type="evidence" value="ECO:0007669"/>
    <property type="project" value="InterPro"/>
</dbReference>
<evidence type="ECO:0000256" key="10">
    <source>
        <dbReference type="ARBA" id="ARBA00049556"/>
    </source>
</evidence>
<feature type="site" description="Important for catalytic activity" evidence="11">
    <location>
        <position position="187"/>
    </location>
</feature>
<sequence length="331" mass="36131">MSQFLRAALRRVNSTVALLNNGIITHNHNHHNCFSTSAPTQNAINNITVFGSGLMGAGITQVAAQNGYKVTMVDLDEQYLQKGHDIINASLKRVGKKLYIDDEAKQKELIDSTFANITTSTDSSKSVEAADLVVEAIVENLETKQKLFSTLDKAAPGHTIFTSNTSSLPISDIAQATTRPEKFAGLHFFNPVPQMKLVEVVRTDKTSQETFDTLVEITKKLKKEPVACKDTPGFIVNRLLVPYLLEAMRLVERGEANPQDVDTAMKLGAGMPMGPFELGDFVGLDTLKFIVDGWRKGGKIDANLVEPVKILDELVAAGHLGKKSGKGFKSY</sequence>
<dbReference type="PIRSF" id="PIRSF000105">
    <property type="entry name" value="HCDH"/>
    <property type="match status" value="1"/>
</dbReference>
<feature type="domain" description="3-hydroxyacyl-CoA dehydrogenase C-terminal" evidence="14">
    <location>
        <begin position="233"/>
        <end position="331"/>
    </location>
</feature>
<dbReference type="SUPFAM" id="SSF51735">
    <property type="entry name" value="NAD(P)-binding Rossmann-fold domains"/>
    <property type="match status" value="1"/>
</dbReference>
<evidence type="ECO:0000256" key="13">
    <source>
        <dbReference type="PIRSR" id="PIRSR000105-3"/>
    </source>
</evidence>
<dbReference type="InterPro" id="IPR006108">
    <property type="entry name" value="3HC_DH_C"/>
</dbReference>
<proteinExistence type="inferred from homology"/>
<dbReference type="EC" id="1.1.1.35" evidence="4"/>
<evidence type="ECO:0000256" key="11">
    <source>
        <dbReference type="PIRSR" id="PIRSR000105-1"/>
    </source>
</evidence>
<dbReference type="FunFam" id="3.40.50.720:FF:000258">
    <property type="entry name" value="Hydroxyacyl-coenzyme A dehydrogenase, mitochondrial"/>
    <property type="match status" value="1"/>
</dbReference>
<keyword evidence="9" id="KW-0496">Mitochondrion</keyword>
<dbReference type="SUPFAM" id="SSF48179">
    <property type="entry name" value="6-phosphogluconate dehydrogenase C-terminal domain-like"/>
    <property type="match status" value="1"/>
</dbReference>
<dbReference type="InterPro" id="IPR036291">
    <property type="entry name" value="NAD(P)-bd_dom_sf"/>
</dbReference>
<evidence type="ECO:0000256" key="3">
    <source>
        <dbReference type="ARBA" id="ARBA00009463"/>
    </source>
</evidence>
<dbReference type="Pfam" id="PF02737">
    <property type="entry name" value="3HCDH_N"/>
    <property type="match status" value="1"/>
</dbReference>
<reference evidence="16" key="1">
    <citation type="submission" date="2021-06" db="EMBL/GenBank/DDBJ databases">
        <authorList>
            <person name="Kallberg Y."/>
            <person name="Tangrot J."/>
            <person name="Rosling A."/>
        </authorList>
    </citation>
    <scope>NUCLEOTIDE SEQUENCE</scope>
    <source>
        <strain evidence="16">FL130A</strain>
    </source>
</reference>
<comment type="caution">
    <text evidence="16">The sequence shown here is derived from an EMBL/GenBank/DDBJ whole genome shotgun (WGS) entry which is preliminary data.</text>
</comment>
<dbReference type="InterPro" id="IPR008927">
    <property type="entry name" value="6-PGluconate_DH-like_C_sf"/>
</dbReference>
<evidence type="ECO:0000256" key="8">
    <source>
        <dbReference type="ARBA" id="ARBA00023098"/>
    </source>
</evidence>
<feature type="binding site" evidence="12">
    <location>
        <position position="144"/>
    </location>
    <ligand>
        <name>NAD(+)</name>
        <dbReference type="ChEBI" id="CHEBI:57540"/>
    </ligand>
</feature>
<dbReference type="Proteomes" id="UP000789508">
    <property type="component" value="Unassembled WGS sequence"/>
</dbReference>
<feature type="binding site" evidence="12">
    <location>
        <position position="323"/>
    </location>
    <ligand>
        <name>NAD(+)</name>
        <dbReference type="ChEBI" id="CHEBI:57540"/>
    </ligand>
</feature>
<keyword evidence="17" id="KW-1185">Reference proteome</keyword>
<keyword evidence="8" id="KW-0443">Lipid metabolism</keyword>
<feature type="binding site" evidence="12">
    <location>
        <position position="74"/>
    </location>
    <ligand>
        <name>NAD(+)</name>
        <dbReference type="ChEBI" id="CHEBI:57540"/>
    </ligand>
</feature>
<feature type="binding site" evidence="12">
    <location>
        <position position="166"/>
    </location>
    <ligand>
        <name>NAD(+)</name>
        <dbReference type="ChEBI" id="CHEBI:57540"/>
    </ligand>
</feature>
<feature type="binding site" evidence="13">
    <location>
        <position position="90"/>
    </location>
    <ligand>
        <name>CoA</name>
        <dbReference type="ChEBI" id="CHEBI:57287"/>
    </ligand>
</feature>
<feature type="binding site" evidence="12">
    <location>
        <position position="139"/>
    </location>
    <ligand>
        <name>NAD(+)</name>
        <dbReference type="ChEBI" id="CHEBI:57540"/>
    </ligand>
</feature>
<keyword evidence="5" id="KW-0276">Fatty acid metabolism</keyword>
<evidence type="ECO:0000256" key="1">
    <source>
        <dbReference type="ARBA" id="ARBA00004305"/>
    </source>
</evidence>
<dbReference type="InterPro" id="IPR013328">
    <property type="entry name" value="6PGD_dom2"/>
</dbReference>
<dbReference type="InterPro" id="IPR022694">
    <property type="entry name" value="3-OHacyl-CoA_DH"/>
</dbReference>
<accession>A0A9N9BEA4</accession>
<dbReference type="InterPro" id="IPR052242">
    <property type="entry name" value="Mito_3-hydroxyacyl-CoA_DH"/>
</dbReference>
<dbReference type="InterPro" id="IPR006180">
    <property type="entry name" value="3-OHacyl-CoA_DH_CS"/>
</dbReference>
<comment type="pathway">
    <text evidence="2">Lipid metabolism; fatty acid beta-oxidation.</text>
</comment>
<dbReference type="EMBL" id="CAJVPS010002221">
    <property type="protein sequence ID" value="CAG8562781.1"/>
    <property type="molecule type" value="Genomic_DNA"/>
</dbReference>
<keyword evidence="7 12" id="KW-0520">NAD</keyword>
<protein>
    <recommendedName>
        <fullName evidence="4">3-hydroxyacyl-CoA dehydrogenase</fullName>
        <ecNumber evidence="4">1.1.1.35</ecNumber>
    </recommendedName>
</protein>
<dbReference type="AlphaFoldDB" id="A0A9N9BEA4"/>
<feature type="binding site" evidence="12">
    <location>
        <position position="190"/>
    </location>
    <ligand>
        <name>NAD(+)</name>
        <dbReference type="ChEBI" id="CHEBI:57540"/>
    </ligand>
</feature>